<dbReference type="PANTHER" id="PTHR43077">
    <property type="entry name" value="TRANSPORT PERMEASE YVFS-RELATED"/>
    <property type="match status" value="1"/>
</dbReference>
<name>A0A1Q2CX14_9ACTN</name>
<dbReference type="InterPro" id="IPR051328">
    <property type="entry name" value="T7SS_ABC-Transporter"/>
</dbReference>
<organism evidence="7 8">
    <name type="scientific">Tessaracoccus flavescens</name>
    <dbReference type="NCBI Taxonomy" id="399497"/>
    <lineage>
        <taxon>Bacteria</taxon>
        <taxon>Bacillati</taxon>
        <taxon>Actinomycetota</taxon>
        <taxon>Actinomycetes</taxon>
        <taxon>Propionibacteriales</taxon>
        <taxon>Propionibacteriaceae</taxon>
        <taxon>Tessaracoccus</taxon>
    </lineage>
</organism>
<feature type="transmembrane region" description="Helical" evidence="5">
    <location>
        <begin position="693"/>
        <end position="716"/>
    </location>
</feature>
<dbReference type="Proteomes" id="UP000188235">
    <property type="component" value="Chromosome"/>
</dbReference>
<dbReference type="PANTHER" id="PTHR43077:SF10">
    <property type="entry name" value="TRANSPORT PERMEASE PROTEIN"/>
    <property type="match status" value="1"/>
</dbReference>
<feature type="transmembrane region" description="Helical" evidence="5">
    <location>
        <begin position="757"/>
        <end position="782"/>
    </location>
</feature>
<feature type="transmembrane region" description="Helical" evidence="5">
    <location>
        <begin position="722"/>
        <end position="745"/>
    </location>
</feature>
<dbReference type="KEGG" id="tfa:BW733_07300"/>
<evidence type="ECO:0000313" key="8">
    <source>
        <dbReference type="Proteomes" id="UP000188235"/>
    </source>
</evidence>
<feature type="transmembrane region" description="Helical" evidence="5">
    <location>
        <begin position="650"/>
        <end position="672"/>
    </location>
</feature>
<dbReference type="SUPFAM" id="SSF101967">
    <property type="entry name" value="Adhesin YadA, collagen-binding domain"/>
    <property type="match status" value="1"/>
</dbReference>
<dbReference type="Gene3D" id="3.40.1710.10">
    <property type="entry name" value="abc type-2 transporter like domain"/>
    <property type="match status" value="1"/>
</dbReference>
<accession>A0A1Q2CX14</accession>
<dbReference type="InterPro" id="IPR013525">
    <property type="entry name" value="ABC2_TM"/>
</dbReference>
<keyword evidence="2 5" id="KW-0812">Transmembrane</keyword>
<evidence type="ECO:0000256" key="4">
    <source>
        <dbReference type="ARBA" id="ARBA00023136"/>
    </source>
</evidence>
<evidence type="ECO:0000256" key="3">
    <source>
        <dbReference type="ARBA" id="ARBA00022989"/>
    </source>
</evidence>
<feature type="transmembrane region" description="Helical" evidence="5">
    <location>
        <begin position="802"/>
        <end position="825"/>
    </location>
</feature>
<dbReference type="InterPro" id="IPR011049">
    <property type="entry name" value="Serralysin-like_metalloprot_C"/>
</dbReference>
<dbReference type="InterPro" id="IPR023908">
    <property type="entry name" value="xxxLxxG_rpt"/>
</dbReference>
<evidence type="ECO:0000256" key="5">
    <source>
        <dbReference type="SAM" id="Phobius"/>
    </source>
</evidence>
<dbReference type="Gene3D" id="1.10.287.950">
    <property type="entry name" value="Methyl-accepting chemotaxis protein"/>
    <property type="match status" value="2"/>
</dbReference>
<dbReference type="AlphaFoldDB" id="A0A1Q2CX14"/>
<keyword evidence="8" id="KW-1185">Reference proteome</keyword>
<feature type="domain" description="ABC-2 type transporter transmembrane" evidence="6">
    <location>
        <begin position="15"/>
        <end position="154"/>
    </location>
</feature>
<dbReference type="OrthoDB" id="9811483at2"/>
<gene>
    <name evidence="7" type="ORF">BW733_07300</name>
</gene>
<dbReference type="Pfam" id="PF12698">
    <property type="entry name" value="ABC2_membrane_3"/>
    <property type="match status" value="1"/>
</dbReference>
<evidence type="ECO:0000313" key="7">
    <source>
        <dbReference type="EMBL" id="AQP50666.1"/>
    </source>
</evidence>
<dbReference type="EMBL" id="CP019607">
    <property type="protein sequence ID" value="AQP50666.1"/>
    <property type="molecule type" value="Genomic_DNA"/>
</dbReference>
<dbReference type="GO" id="GO:0016020">
    <property type="term" value="C:membrane"/>
    <property type="evidence" value="ECO:0007669"/>
    <property type="project" value="UniProtKB-SubCell"/>
</dbReference>
<dbReference type="GO" id="GO:0140359">
    <property type="term" value="F:ABC-type transporter activity"/>
    <property type="evidence" value="ECO:0007669"/>
    <property type="project" value="InterPro"/>
</dbReference>
<sequence length="842" mass="85058">MNPTASPRRKFGWASLVALALVPLLAVAALIGLAWSSESDVKAAVVNLDEAVTVEGQLVPMGRQLAAAMIDKDGENISWTLADAPSAAAGLKSGQYSAVVTIPKGFSAAATSFSANDAATAEQATINVQVSDNSPVTDAQLAQQISNIAVDTINSTLTGSYLDGIYVGFNTVGDQFSTIVDGANQLSDGSGQLAEGTKEATQGATQLSDGMAKLKENGPKLAEGGTQLVDGITELKAGTSELASGTAELRTGVSQLNTGADQLADGVQQFADQTPQLVAGVGQLADGADQLLSQVPAFADGAAQAIGAVSQVKGGIDQFIARVQAPAEGQDLGGLDQLTKGAEGLRDGIAGIDKAMQGYASGTTPLPGEAAGGGAAVAQGVIAEFSCPEQKPDDICDAMRAGFEAGAQATGDVAFAEGFKAGTGTASAAINTERNGVTLLGGAEQLAAGVGTLETAIAKEAETQKGELVAGLQELRTGVEKLETQAAPLVEGAPALADGATQLLDGVNQFNDQITALPAGVNQLSTGARQLADGVSELNSGVGELADGTVELDSGVGELREGAQTYVDGVGQYVEGVGTAADGTLELTDGLVELSAGVDKLDDGVSTFASELSKGADQVPTYTQDDREKLSKVVSSPIERSDSLISSGQIPLVSLLLVAGLWLGALASFIFAHPVPRDIVTSRASSLAMWARTVWLPAAIVAGQGLVLGLVGGIVLDLGVGQTIALIALLVAFATSFVLANHALAGWLGNVGRGISMLLLVVTVALGLSSALGWLAPLGVVSPLQNGFTLVRTWLAGGSGEVGIATVSVLMFVIAATASYLSIALRRRITADQFRRAVTTAA</sequence>
<protein>
    <recommendedName>
        <fullName evidence="6">ABC-2 type transporter transmembrane domain-containing protein</fullName>
    </recommendedName>
</protein>
<dbReference type="RefSeq" id="WP_077349229.1">
    <property type="nucleotide sequence ID" value="NZ_CP019607.1"/>
</dbReference>
<comment type="subcellular location">
    <subcellularLocation>
        <location evidence="1">Membrane</location>
        <topology evidence="1">Multi-pass membrane protein</topology>
    </subcellularLocation>
</comment>
<evidence type="ECO:0000259" key="6">
    <source>
        <dbReference type="Pfam" id="PF12698"/>
    </source>
</evidence>
<keyword evidence="4 5" id="KW-0472">Membrane</keyword>
<dbReference type="NCBIfam" id="TIGR03057">
    <property type="entry name" value="xxxLxxG_by_4"/>
    <property type="match status" value="6"/>
</dbReference>
<dbReference type="SUPFAM" id="SSF58104">
    <property type="entry name" value="Methyl-accepting chemotaxis protein (MCP) signaling domain"/>
    <property type="match status" value="1"/>
</dbReference>
<keyword evidence="3 5" id="KW-1133">Transmembrane helix</keyword>
<dbReference type="STRING" id="399497.BW733_07300"/>
<evidence type="ECO:0000256" key="1">
    <source>
        <dbReference type="ARBA" id="ARBA00004141"/>
    </source>
</evidence>
<evidence type="ECO:0000256" key="2">
    <source>
        <dbReference type="ARBA" id="ARBA00022692"/>
    </source>
</evidence>
<proteinExistence type="predicted"/>
<reference evidence="7 8" key="1">
    <citation type="journal article" date="2008" name="Int. J. Syst. Evol. Microbiol.">
        <title>Tessaracoccus flavescens sp. nov., isolated from marine sediment.</title>
        <authorList>
            <person name="Lee D.W."/>
            <person name="Lee S.D."/>
        </authorList>
    </citation>
    <scope>NUCLEOTIDE SEQUENCE [LARGE SCALE GENOMIC DNA]</scope>
    <source>
        <strain evidence="7 8">SST-39T</strain>
    </source>
</reference>